<dbReference type="STRING" id="389348.PNK_2353"/>
<organism evidence="2 3">
    <name type="scientific">Candidatus Protochlamydia naegleriophila</name>
    <dbReference type="NCBI Taxonomy" id="389348"/>
    <lineage>
        <taxon>Bacteria</taxon>
        <taxon>Pseudomonadati</taxon>
        <taxon>Chlamydiota</taxon>
        <taxon>Chlamydiia</taxon>
        <taxon>Parachlamydiales</taxon>
        <taxon>Parachlamydiaceae</taxon>
        <taxon>Candidatus Protochlamydia</taxon>
    </lineage>
</organism>
<dbReference type="InParanoid" id="A0A0U5JEK9"/>
<proteinExistence type="predicted"/>
<accession>A0A0U5JEK9</accession>
<keyword evidence="1" id="KW-0812">Transmembrane</keyword>
<dbReference type="Proteomes" id="UP000069902">
    <property type="component" value="Chromosome cPNK"/>
</dbReference>
<protein>
    <submittedName>
        <fullName evidence="2">Hypothetical membrane protein</fullName>
    </submittedName>
</protein>
<gene>
    <name evidence="2" type="ORF">PNK_2353</name>
</gene>
<dbReference type="EMBL" id="LN879502">
    <property type="protein sequence ID" value="CUI17950.1"/>
    <property type="molecule type" value="Genomic_DNA"/>
</dbReference>
<keyword evidence="3" id="KW-1185">Reference proteome</keyword>
<sequence length="29" mass="3467">MEGEFIWAFSLCLFLLAYLTYAILHPEKF</sequence>
<dbReference type="KEGG" id="pnl:PNK_2353"/>
<dbReference type="InterPro" id="IPR011726">
    <property type="entry name" value="KdpF"/>
</dbReference>
<dbReference type="Pfam" id="PF09604">
    <property type="entry name" value="Potass_KdpF"/>
    <property type="match status" value="1"/>
</dbReference>
<keyword evidence="1" id="KW-0472">Membrane</keyword>
<name>A0A0U5JEK9_9BACT</name>
<dbReference type="AlphaFoldDB" id="A0A0U5JEK9"/>
<feature type="transmembrane region" description="Helical" evidence="1">
    <location>
        <begin position="6"/>
        <end position="24"/>
    </location>
</feature>
<dbReference type="RefSeq" id="WP_079992917.1">
    <property type="nucleotide sequence ID" value="NZ_LN879502.1"/>
</dbReference>
<evidence type="ECO:0000313" key="3">
    <source>
        <dbReference type="Proteomes" id="UP000069902"/>
    </source>
</evidence>
<dbReference type="GO" id="GO:0005886">
    <property type="term" value="C:plasma membrane"/>
    <property type="evidence" value="ECO:0007669"/>
    <property type="project" value="InterPro"/>
</dbReference>
<reference evidence="3" key="1">
    <citation type="submission" date="2015-09" db="EMBL/GenBank/DDBJ databases">
        <authorList>
            <person name="Bertelli C."/>
        </authorList>
    </citation>
    <scope>NUCLEOTIDE SEQUENCE [LARGE SCALE GENOMIC DNA]</scope>
    <source>
        <strain evidence="3">KNic</strain>
    </source>
</reference>
<dbReference type="GO" id="GO:0008556">
    <property type="term" value="F:P-type potassium transmembrane transporter activity"/>
    <property type="evidence" value="ECO:0007669"/>
    <property type="project" value="InterPro"/>
</dbReference>
<evidence type="ECO:0000256" key="1">
    <source>
        <dbReference type="SAM" id="Phobius"/>
    </source>
</evidence>
<dbReference type="PATRIC" id="fig|389348.3.peg.2635"/>
<keyword evidence="1" id="KW-1133">Transmembrane helix</keyword>
<evidence type="ECO:0000313" key="2">
    <source>
        <dbReference type="EMBL" id="CUI17950.1"/>
    </source>
</evidence>